<sequence>MSKLAMSDSTESHVSIFCVPEFMVSRTQIHFNVRWTTRGSSATALSSPSPSDTLSAQCRAKQDVLSYAQAVFAAADDIVAKYASGVYAAVPYSGNFNFSILRGTEVKPNSECTNVKEEHADHGEDDAANSTLVDTEDEKTAGEINLSKVLDEDYGLRDCDDSCTSRLDEADTTEHKSACINEPSIAQGPSHASHPTEDEPDNSETLNTINPLDYIDKDLPLQTQHNLLDEINAPLSLDERSGYIYVIEIFNSHTPGTKHFKIGFETVKFNRVNHWRKHYGLENTLLRGHIYAMHLRRVERLIHLEVGAYAISKGMPTSMRGNPCIVSDTNGRPCPVMHVEIFSFPYDAMESIVKPVVQGWAEFVDEFYGERL</sequence>
<dbReference type="InterPro" id="IPR053006">
    <property type="entry name" value="Meiosis_regulatory"/>
</dbReference>
<organism evidence="3 4">
    <name type="scientific">Rickenella mellea</name>
    <dbReference type="NCBI Taxonomy" id="50990"/>
    <lineage>
        <taxon>Eukaryota</taxon>
        <taxon>Fungi</taxon>
        <taxon>Dikarya</taxon>
        <taxon>Basidiomycota</taxon>
        <taxon>Agaricomycotina</taxon>
        <taxon>Agaricomycetes</taxon>
        <taxon>Hymenochaetales</taxon>
        <taxon>Rickenellaceae</taxon>
        <taxon>Rickenella</taxon>
    </lineage>
</organism>
<proteinExistence type="predicted"/>
<feature type="region of interest" description="Disordered" evidence="1">
    <location>
        <begin position="170"/>
        <end position="208"/>
    </location>
</feature>
<evidence type="ECO:0000259" key="2">
    <source>
        <dbReference type="Pfam" id="PF10544"/>
    </source>
</evidence>
<reference evidence="3 4" key="1">
    <citation type="submission" date="2018-06" db="EMBL/GenBank/DDBJ databases">
        <title>A transcriptomic atlas of mushroom development highlights an independent origin of complex multicellularity.</title>
        <authorList>
            <consortium name="DOE Joint Genome Institute"/>
            <person name="Krizsan K."/>
            <person name="Almasi E."/>
            <person name="Merenyi Z."/>
            <person name="Sahu N."/>
            <person name="Viragh M."/>
            <person name="Koszo T."/>
            <person name="Mondo S."/>
            <person name="Kiss B."/>
            <person name="Balint B."/>
            <person name="Kues U."/>
            <person name="Barry K."/>
            <person name="Hegedus J.C."/>
            <person name="Henrissat B."/>
            <person name="Johnson J."/>
            <person name="Lipzen A."/>
            <person name="Ohm R."/>
            <person name="Nagy I."/>
            <person name="Pangilinan J."/>
            <person name="Yan J."/>
            <person name="Xiong Y."/>
            <person name="Grigoriev I.V."/>
            <person name="Hibbett D.S."/>
            <person name="Nagy L.G."/>
        </authorList>
    </citation>
    <scope>NUCLEOTIDE SEQUENCE [LARGE SCALE GENOMIC DNA]</scope>
    <source>
        <strain evidence="3 4">SZMC22713</strain>
    </source>
</reference>
<dbReference type="PANTHER" id="PTHR28094:SF1">
    <property type="entry name" value="MEIOTICALLY UP-REGULATED GENE 113 PROTEIN"/>
    <property type="match status" value="1"/>
</dbReference>
<accession>A0A4Y7PP52</accession>
<name>A0A4Y7PP52_9AGAM</name>
<dbReference type="OrthoDB" id="2417614at2759"/>
<dbReference type="EMBL" id="ML170247">
    <property type="protein sequence ID" value="TDL16260.1"/>
    <property type="molecule type" value="Genomic_DNA"/>
</dbReference>
<dbReference type="Proteomes" id="UP000294933">
    <property type="component" value="Unassembled WGS sequence"/>
</dbReference>
<gene>
    <name evidence="3" type="ORF">BD410DRAFT_902121</name>
</gene>
<evidence type="ECO:0000313" key="3">
    <source>
        <dbReference type="EMBL" id="TDL16260.1"/>
    </source>
</evidence>
<protein>
    <recommendedName>
        <fullName evidence="2">Bacteriophage T5 Orf172 DNA-binding domain-containing protein</fullName>
    </recommendedName>
</protein>
<dbReference type="Pfam" id="PF10544">
    <property type="entry name" value="T5orf172"/>
    <property type="match status" value="1"/>
</dbReference>
<keyword evidence="4" id="KW-1185">Reference proteome</keyword>
<feature type="domain" description="Bacteriophage T5 Orf172 DNA-binding" evidence="2">
    <location>
        <begin position="242"/>
        <end position="354"/>
    </location>
</feature>
<dbReference type="InterPro" id="IPR018306">
    <property type="entry name" value="Phage_T5_Orf172_DNA-bd"/>
</dbReference>
<dbReference type="STRING" id="50990.A0A4Y7PP52"/>
<dbReference type="PANTHER" id="PTHR28094">
    <property type="entry name" value="MEIOTICALLY UP-REGULATED GENE 113 PROTEIN"/>
    <property type="match status" value="1"/>
</dbReference>
<evidence type="ECO:0000313" key="4">
    <source>
        <dbReference type="Proteomes" id="UP000294933"/>
    </source>
</evidence>
<evidence type="ECO:0000256" key="1">
    <source>
        <dbReference type="SAM" id="MobiDB-lite"/>
    </source>
</evidence>
<dbReference type="AlphaFoldDB" id="A0A4Y7PP52"/>
<dbReference type="VEuPathDB" id="FungiDB:BD410DRAFT_902121"/>